<accession>A0AAW1SH82</accession>
<name>A0AAW1SH82_9CHLO</name>
<dbReference type="Proteomes" id="UP001438707">
    <property type="component" value="Unassembled WGS sequence"/>
</dbReference>
<evidence type="ECO:0000313" key="2">
    <source>
        <dbReference type="Proteomes" id="UP001438707"/>
    </source>
</evidence>
<dbReference type="AlphaFoldDB" id="A0AAW1SH82"/>
<dbReference type="EMBL" id="JALJOS010000001">
    <property type="protein sequence ID" value="KAK9845006.1"/>
    <property type="molecule type" value="Genomic_DNA"/>
</dbReference>
<reference evidence="1 2" key="1">
    <citation type="journal article" date="2024" name="Nat. Commun.">
        <title>Phylogenomics reveals the evolutionary origins of lichenization in chlorophyte algae.</title>
        <authorList>
            <person name="Puginier C."/>
            <person name="Libourel C."/>
            <person name="Otte J."/>
            <person name="Skaloud P."/>
            <person name="Haon M."/>
            <person name="Grisel S."/>
            <person name="Petersen M."/>
            <person name="Berrin J.G."/>
            <person name="Delaux P.M."/>
            <person name="Dal Grande F."/>
            <person name="Keller J."/>
        </authorList>
    </citation>
    <scope>NUCLEOTIDE SEQUENCE [LARGE SCALE GENOMIC DNA]</scope>
    <source>
        <strain evidence="1 2">SAG 2145</strain>
    </source>
</reference>
<gene>
    <name evidence="1" type="ORF">WJX74_009594</name>
</gene>
<sequence>MRMSSVGTQAGWGFVCGIHHPGGQSGHILESGFTDLTRAELGSIPTHVWAPGSRSVPEHVSVGVVDTVNRVRLIWDPLGNHATSVNWSEKYVRPI</sequence>
<keyword evidence="2" id="KW-1185">Reference proteome</keyword>
<evidence type="ECO:0000313" key="1">
    <source>
        <dbReference type="EMBL" id="KAK9845006.1"/>
    </source>
</evidence>
<proteinExistence type="predicted"/>
<comment type="caution">
    <text evidence="1">The sequence shown here is derived from an EMBL/GenBank/DDBJ whole genome shotgun (WGS) entry which is preliminary data.</text>
</comment>
<organism evidence="1 2">
    <name type="scientific">Apatococcus lobatus</name>
    <dbReference type="NCBI Taxonomy" id="904363"/>
    <lineage>
        <taxon>Eukaryota</taxon>
        <taxon>Viridiplantae</taxon>
        <taxon>Chlorophyta</taxon>
        <taxon>core chlorophytes</taxon>
        <taxon>Trebouxiophyceae</taxon>
        <taxon>Chlorellales</taxon>
        <taxon>Chlorellaceae</taxon>
        <taxon>Apatococcus</taxon>
    </lineage>
</organism>
<protein>
    <submittedName>
        <fullName evidence="1">Uncharacterized protein</fullName>
    </submittedName>
</protein>